<organism evidence="2">
    <name type="scientific">plant metagenome</name>
    <dbReference type="NCBI Taxonomy" id="1297885"/>
    <lineage>
        <taxon>unclassified sequences</taxon>
        <taxon>metagenomes</taxon>
        <taxon>organismal metagenomes</taxon>
    </lineage>
</organism>
<reference evidence="2" key="1">
    <citation type="submission" date="2019-03" db="EMBL/GenBank/DDBJ databases">
        <authorList>
            <person name="Danneels B."/>
        </authorList>
    </citation>
    <scope>NUCLEOTIDE SEQUENCE</scope>
</reference>
<dbReference type="AlphaFoldDB" id="A0A484T288"/>
<accession>A0A484T288</accession>
<protein>
    <submittedName>
        <fullName evidence="2">Uncharacterized protein</fullName>
    </submittedName>
</protein>
<evidence type="ECO:0000313" key="2">
    <source>
        <dbReference type="EMBL" id="VFR68270.1"/>
    </source>
</evidence>
<sequence>MVPWSPSMKTVAGLMMFSVIGVPAGAGADDVILRLAYTSEKLNFMMMKFNFSEWMKGRRHA</sequence>
<dbReference type="EMBL" id="CAADIZ010000042">
    <property type="protein sequence ID" value="VFS27195.1"/>
    <property type="molecule type" value="Genomic_DNA"/>
</dbReference>
<proteinExistence type="predicted"/>
<evidence type="ECO:0000313" key="4">
    <source>
        <dbReference type="EMBL" id="VFS27195.1"/>
    </source>
</evidence>
<gene>
    <name evidence="1" type="ORF">BRI6_3593</name>
    <name evidence="2" type="ORF">BRI9_3654</name>
    <name evidence="3" type="ORF">IVO3_3651</name>
    <name evidence="4" type="ORF">RAN7_3584</name>
</gene>
<evidence type="ECO:0000313" key="3">
    <source>
        <dbReference type="EMBL" id="VFR93288.1"/>
    </source>
</evidence>
<dbReference type="EMBL" id="CAADIK010000020">
    <property type="protein sequence ID" value="VFR68270.1"/>
    <property type="molecule type" value="Genomic_DNA"/>
</dbReference>
<dbReference type="EMBL" id="CAADII010000071">
    <property type="protein sequence ID" value="VFR56931.1"/>
    <property type="molecule type" value="Genomic_DNA"/>
</dbReference>
<dbReference type="EMBL" id="CAADIP010000034">
    <property type="protein sequence ID" value="VFR93288.1"/>
    <property type="molecule type" value="Genomic_DNA"/>
</dbReference>
<evidence type="ECO:0000313" key="1">
    <source>
        <dbReference type="EMBL" id="VFR56931.1"/>
    </source>
</evidence>
<name>A0A484T288_9ZZZZ</name>